<protein>
    <submittedName>
        <fullName evidence="1">Uncharacterized protein</fullName>
    </submittedName>
</protein>
<evidence type="ECO:0000313" key="2">
    <source>
        <dbReference type="Proteomes" id="UP000729402"/>
    </source>
</evidence>
<comment type="caution">
    <text evidence="1">The sequence shown here is derived from an EMBL/GenBank/DDBJ whole genome shotgun (WGS) entry which is preliminary data.</text>
</comment>
<reference evidence="1" key="1">
    <citation type="journal article" date="2021" name="bioRxiv">
        <title>Whole Genome Assembly and Annotation of Northern Wild Rice, Zizania palustris L., Supports a Whole Genome Duplication in the Zizania Genus.</title>
        <authorList>
            <person name="Haas M."/>
            <person name="Kono T."/>
            <person name="Macchietto M."/>
            <person name="Millas R."/>
            <person name="McGilp L."/>
            <person name="Shao M."/>
            <person name="Duquette J."/>
            <person name="Hirsch C.N."/>
            <person name="Kimball J."/>
        </authorList>
    </citation>
    <scope>NUCLEOTIDE SEQUENCE</scope>
    <source>
        <tissue evidence="1">Fresh leaf tissue</tissue>
    </source>
</reference>
<name>A0A8J5X2N0_ZIZPA</name>
<gene>
    <name evidence="1" type="ORF">GUJ93_ZPchr0013g36814</name>
</gene>
<evidence type="ECO:0000313" key="1">
    <source>
        <dbReference type="EMBL" id="KAG8100440.1"/>
    </source>
</evidence>
<reference evidence="1" key="2">
    <citation type="submission" date="2021-02" db="EMBL/GenBank/DDBJ databases">
        <authorList>
            <person name="Kimball J.A."/>
            <person name="Haas M.W."/>
            <person name="Macchietto M."/>
            <person name="Kono T."/>
            <person name="Duquette J."/>
            <person name="Shao M."/>
        </authorList>
    </citation>
    <scope>NUCLEOTIDE SEQUENCE</scope>
    <source>
        <tissue evidence="1">Fresh leaf tissue</tissue>
    </source>
</reference>
<proteinExistence type="predicted"/>
<sequence length="101" mass="9987">MFLFSNRSLLPDDVEACSFFRSAMATFIAVISADRFCNNLSRSAMEDSPMAGGEGVGTGRGGWPVSDVASSGGAAVDGLVAVGSVVVAVGGVVAVDGGAAI</sequence>
<dbReference type="Proteomes" id="UP000729402">
    <property type="component" value="Unassembled WGS sequence"/>
</dbReference>
<accession>A0A8J5X2N0</accession>
<dbReference type="EMBL" id="JAAALK010000079">
    <property type="protein sequence ID" value="KAG8100440.1"/>
    <property type="molecule type" value="Genomic_DNA"/>
</dbReference>
<organism evidence="1 2">
    <name type="scientific">Zizania palustris</name>
    <name type="common">Northern wild rice</name>
    <dbReference type="NCBI Taxonomy" id="103762"/>
    <lineage>
        <taxon>Eukaryota</taxon>
        <taxon>Viridiplantae</taxon>
        <taxon>Streptophyta</taxon>
        <taxon>Embryophyta</taxon>
        <taxon>Tracheophyta</taxon>
        <taxon>Spermatophyta</taxon>
        <taxon>Magnoliopsida</taxon>
        <taxon>Liliopsida</taxon>
        <taxon>Poales</taxon>
        <taxon>Poaceae</taxon>
        <taxon>BOP clade</taxon>
        <taxon>Oryzoideae</taxon>
        <taxon>Oryzeae</taxon>
        <taxon>Zizaniinae</taxon>
        <taxon>Zizania</taxon>
    </lineage>
</organism>
<dbReference type="AlphaFoldDB" id="A0A8J5X2N0"/>
<keyword evidence="2" id="KW-1185">Reference proteome</keyword>